<dbReference type="EMBL" id="GHBR01004179">
    <property type="protein sequence ID" value="NDJ98005.1"/>
    <property type="molecule type" value="Transcribed_RNA"/>
</dbReference>
<keyword evidence="4" id="KW-0808">Transferase</keyword>
<evidence type="ECO:0000313" key="14">
    <source>
        <dbReference type="EMBL" id="NDJ98005.1"/>
    </source>
</evidence>
<dbReference type="EC" id="2.3.2.27" evidence="3"/>
<dbReference type="AlphaFoldDB" id="A0A6B2G6X7"/>
<keyword evidence="10" id="KW-1133">Transmembrane helix</keyword>
<keyword evidence="9" id="KW-0862">Zinc</keyword>
<dbReference type="GO" id="GO:0016020">
    <property type="term" value="C:membrane"/>
    <property type="evidence" value="ECO:0007669"/>
    <property type="project" value="UniProtKB-SubCell"/>
</dbReference>
<evidence type="ECO:0000256" key="11">
    <source>
        <dbReference type="ARBA" id="ARBA00023136"/>
    </source>
</evidence>
<feature type="domain" description="RING-type" evidence="13">
    <location>
        <begin position="97"/>
        <end position="138"/>
    </location>
</feature>
<dbReference type="GO" id="GO:0008270">
    <property type="term" value="F:zinc ion binding"/>
    <property type="evidence" value="ECO:0007669"/>
    <property type="project" value="UniProtKB-KW"/>
</dbReference>
<protein>
    <recommendedName>
        <fullName evidence="3">RING-type E3 ubiquitin transferase</fullName>
        <ecNumber evidence="3">2.3.2.27</ecNumber>
    </recommendedName>
</protein>
<evidence type="ECO:0000256" key="3">
    <source>
        <dbReference type="ARBA" id="ARBA00012483"/>
    </source>
</evidence>
<evidence type="ECO:0000256" key="9">
    <source>
        <dbReference type="ARBA" id="ARBA00022833"/>
    </source>
</evidence>
<comment type="catalytic activity">
    <reaction evidence="1">
        <text>S-ubiquitinyl-[E2 ubiquitin-conjugating enzyme]-L-cysteine + [acceptor protein]-L-lysine = [E2 ubiquitin-conjugating enzyme]-L-cysteine + N(6)-ubiquitinyl-[acceptor protein]-L-lysine.</text>
        <dbReference type="EC" id="2.3.2.27"/>
    </reaction>
</comment>
<evidence type="ECO:0000256" key="4">
    <source>
        <dbReference type="ARBA" id="ARBA00022679"/>
    </source>
</evidence>
<reference evidence="14" key="1">
    <citation type="submission" date="2018-11" db="EMBL/GenBank/DDBJ databases">
        <title>Myxobolus squamalis genome and transcriptome.</title>
        <authorList>
            <person name="Yahalomi D."/>
            <person name="Atkinson S.D."/>
            <person name="Neuhof M."/>
            <person name="Chang E.S."/>
            <person name="Philippe H."/>
            <person name="Cartwright P."/>
            <person name="Bartholomew J.L."/>
            <person name="Huchon D."/>
        </authorList>
    </citation>
    <scope>NUCLEOTIDE SEQUENCE</scope>
    <source>
        <strain evidence="14">71B08</strain>
        <tissue evidence="14">Whole</tissue>
    </source>
</reference>
<dbReference type="GO" id="GO:0016567">
    <property type="term" value="P:protein ubiquitination"/>
    <property type="evidence" value="ECO:0007669"/>
    <property type="project" value="TreeGrafter"/>
</dbReference>
<evidence type="ECO:0000256" key="8">
    <source>
        <dbReference type="ARBA" id="ARBA00022786"/>
    </source>
</evidence>
<dbReference type="Gene3D" id="3.30.40.10">
    <property type="entry name" value="Zinc/RING finger domain, C3HC4 (zinc finger)"/>
    <property type="match status" value="1"/>
</dbReference>
<keyword evidence="8" id="KW-0833">Ubl conjugation pathway</keyword>
<keyword evidence="6" id="KW-0479">Metal-binding</keyword>
<keyword evidence="5" id="KW-0812">Transmembrane</keyword>
<evidence type="ECO:0000256" key="10">
    <source>
        <dbReference type="ARBA" id="ARBA00022989"/>
    </source>
</evidence>
<sequence>MGNLCTCCKTFELFGEVTPQQSASQEEDETHPRNHTYTFLSSRNHHDTEYLIQVDGEKPIVFKTEKEFYEYKHRMEISENLPSWLCPENKKDDKSECPICISFFEPGQKIKALPCAHHFHVSCINLWLKTSLICPICSQNIKDSISKSDKLI</sequence>
<evidence type="ECO:0000256" key="6">
    <source>
        <dbReference type="ARBA" id="ARBA00022723"/>
    </source>
</evidence>
<accession>A0A6B2G6X7</accession>
<keyword evidence="11" id="KW-0472">Membrane</keyword>
<dbReference type="PANTHER" id="PTHR45977">
    <property type="entry name" value="TARGET OF ERK KINASE MPK-1"/>
    <property type="match status" value="1"/>
</dbReference>
<organism evidence="14">
    <name type="scientific">Myxobolus squamalis</name>
    <name type="common">Myxosporean</name>
    <dbReference type="NCBI Taxonomy" id="59785"/>
    <lineage>
        <taxon>Eukaryota</taxon>
        <taxon>Metazoa</taxon>
        <taxon>Cnidaria</taxon>
        <taxon>Myxozoa</taxon>
        <taxon>Myxosporea</taxon>
        <taxon>Bivalvulida</taxon>
        <taxon>Platysporina</taxon>
        <taxon>Myxobolidae</taxon>
        <taxon>Myxobolus</taxon>
    </lineage>
</organism>
<keyword evidence="7 12" id="KW-0863">Zinc-finger</keyword>
<name>A0A6B2G6X7_MYXSQ</name>
<evidence type="ECO:0000259" key="13">
    <source>
        <dbReference type="PROSITE" id="PS50089"/>
    </source>
</evidence>
<dbReference type="InterPro" id="IPR013083">
    <property type="entry name" value="Znf_RING/FYVE/PHD"/>
</dbReference>
<dbReference type="SUPFAM" id="SSF57850">
    <property type="entry name" value="RING/U-box"/>
    <property type="match status" value="1"/>
</dbReference>
<dbReference type="SMART" id="SM00184">
    <property type="entry name" value="RING"/>
    <property type="match status" value="1"/>
</dbReference>
<evidence type="ECO:0000256" key="12">
    <source>
        <dbReference type="PROSITE-ProRule" id="PRU00175"/>
    </source>
</evidence>
<dbReference type="PANTHER" id="PTHR45977:SF4">
    <property type="entry name" value="RING-TYPE DOMAIN-CONTAINING PROTEIN"/>
    <property type="match status" value="1"/>
</dbReference>
<dbReference type="GO" id="GO:0006511">
    <property type="term" value="P:ubiquitin-dependent protein catabolic process"/>
    <property type="evidence" value="ECO:0007669"/>
    <property type="project" value="TreeGrafter"/>
</dbReference>
<evidence type="ECO:0000256" key="2">
    <source>
        <dbReference type="ARBA" id="ARBA00004141"/>
    </source>
</evidence>
<evidence type="ECO:0000256" key="5">
    <source>
        <dbReference type="ARBA" id="ARBA00022692"/>
    </source>
</evidence>
<proteinExistence type="predicted"/>
<dbReference type="Pfam" id="PF13639">
    <property type="entry name" value="zf-RING_2"/>
    <property type="match status" value="1"/>
</dbReference>
<dbReference type="GO" id="GO:0061630">
    <property type="term" value="F:ubiquitin protein ligase activity"/>
    <property type="evidence" value="ECO:0007669"/>
    <property type="project" value="UniProtKB-EC"/>
</dbReference>
<evidence type="ECO:0000256" key="1">
    <source>
        <dbReference type="ARBA" id="ARBA00000900"/>
    </source>
</evidence>
<dbReference type="InterPro" id="IPR001841">
    <property type="entry name" value="Znf_RING"/>
</dbReference>
<dbReference type="PROSITE" id="PS50089">
    <property type="entry name" value="ZF_RING_2"/>
    <property type="match status" value="1"/>
</dbReference>
<evidence type="ECO:0000256" key="7">
    <source>
        <dbReference type="ARBA" id="ARBA00022771"/>
    </source>
</evidence>
<comment type="subcellular location">
    <subcellularLocation>
        <location evidence="2">Membrane</location>
        <topology evidence="2">Multi-pass membrane protein</topology>
    </subcellularLocation>
</comment>